<dbReference type="Proteomes" id="UP000215214">
    <property type="component" value="Chromosome TJEJU"/>
</dbReference>
<dbReference type="EMBL" id="LT899436">
    <property type="protein sequence ID" value="SNR14428.1"/>
    <property type="molecule type" value="Genomic_DNA"/>
</dbReference>
<evidence type="ECO:0000313" key="2">
    <source>
        <dbReference type="Proteomes" id="UP000215214"/>
    </source>
</evidence>
<name>A0A238U756_9FLAO</name>
<evidence type="ECO:0000313" key="1">
    <source>
        <dbReference type="EMBL" id="SNR14428.1"/>
    </source>
</evidence>
<dbReference type="InterPro" id="IPR018899">
    <property type="entry name" value="Conjug_transposon_Tra0"/>
</dbReference>
<dbReference type="KEGG" id="tje:TJEJU_0650"/>
<sequence>MEIRFIIVIGLMLLISPIHAQRLLGGETAIQLSGAIPTNSTDAISENFSFQLGVITNTKKGNYWKFESAYQRKTFDYKNQKLPYEFYNGNIGYFLQTFSNYQKNFLVYTGISGIAGYEVFNNDTSLLQDGATLNNRSGFVYGGKATLSIETYLSNRWVLFAFSEVNYIPKSELAQWQSQFGIGTRIFIN</sequence>
<dbReference type="Pfam" id="PF10626">
    <property type="entry name" value="TraO"/>
    <property type="match status" value="1"/>
</dbReference>
<proteinExistence type="predicted"/>
<keyword evidence="2" id="KW-1185">Reference proteome</keyword>
<dbReference type="AlphaFoldDB" id="A0A238U756"/>
<reference evidence="1 2" key="1">
    <citation type="submission" date="2017-07" db="EMBL/GenBank/DDBJ databases">
        <authorList>
            <person name="Sun Z.S."/>
            <person name="Albrecht U."/>
            <person name="Echele G."/>
            <person name="Lee C.C."/>
        </authorList>
    </citation>
    <scope>NUCLEOTIDE SEQUENCE [LARGE SCALE GENOMIC DNA]</scope>
    <source>
        <strain evidence="2">type strain: KCTC 22618</strain>
    </source>
</reference>
<gene>
    <name evidence="1" type="primary">traO</name>
    <name evidence="1" type="ORF">TJEJU_0650</name>
</gene>
<organism evidence="1 2">
    <name type="scientific">Tenacibaculum jejuense</name>
    <dbReference type="NCBI Taxonomy" id="584609"/>
    <lineage>
        <taxon>Bacteria</taxon>
        <taxon>Pseudomonadati</taxon>
        <taxon>Bacteroidota</taxon>
        <taxon>Flavobacteriia</taxon>
        <taxon>Flavobacteriales</taxon>
        <taxon>Flavobacteriaceae</taxon>
        <taxon>Tenacibaculum</taxon>
    </lineage>
</organism>
<accession>A0A238U756</accession>
<protein>
    <submittedName>
        <fullName evidence="1">Conjugative transposon protein TraQ</fullName>
    </submittedName>
</protein>